<dbReference type="PANTHER" id="PTHR42878:SF15">
    <property type="entry name" value="BACTERIOPHYTOCHROME"/>
    <property type="match status" value="1"/>
</dbReference>
<keyword evidence="5" id="KW-0808">Transferase</keyword>
<dbReference type="Proteomes" id="UP000644147">
    <property type="component" value="Unassembled WGS sequence"/>
</dbReference>
<dbReference type="InterPro" id="IPR003661">
    <property type="entry name" value="HisK_dim/P_dom"/>
</dbReference>
<dbReference type="SMART" id="SM00387">
    <property type="entry name" value="HATPase_c"/>
    <property type="match status" value="1"/>
</dbReference>
<keyword evidence="7" id="KW-1133">Transmembrane helix</keyword>
<comment type="caution">
    <text evidence="10">The sequence shown here is derived from an EMBL/GenBank/DDBJ whole genome shotgun (WGS) entry which is preliminary data.</text>
</comment>
<dbReference type="Pfam" id="PF05227">
    <property type="entry name" value="CHASE3"/>
    <property type="match status" value="1"/>
</dbReference>
<dbReference type="InterPro" id="IPR005467">
    <property type="entry name" value="His_kinase_dom"/>
</dbReference>
<evidence type="ECO:0000256" key="1">
    <source>
        <dbReference type="ARBA" id="ARBA00000085"/>
    </source>
</evidence>
<dbReference type="InterPro" id="IPR007891">
    <property type="entry name" value="CHASE3"/>
</dbReference>
<evidence type="ECO:0000256" key="2">
    <source>
        <dbReference type="ARBA" id="ARBA00004370"/>
    </source>
</evidence>
<keyword evidence="7" id="KW-0472">Membrane</keyword>
<comment type="catalytic activity">
    <reaction evidence="1">
        <text>ATP + protein L-histidine = ADP + protein N-phospho-L-histidine.</text>
        <dbReference type="EC" id="2.7.13.3"/>
    </reaction>
</comment>
<keyword evidence="4" id="KW-0597">Phosphoprotein</keyword>
<feature type="domain" description="Histidine kinase" evidence="8">
    <location>
        <begin position="280"/>
        <end position="488"/>
    </location>
</feature>
<dbReference type="CDD" id="cd00082">
    <property type="entry name" value="HisKA"/>
    <property type="match status" value="1"/>
</dbReference>
<reference evidence="10 11" key="1">
    <citation type="submission" date="2020-12" db="EMBL/GenBank/DDBJ databases">
        <title>Bacterial novel species Adhaeribacter sp. BT258 isolated from soil.</title>
        <authorList>
            <person name="Jung H.-Y."/>
        </authorList>
    </citation>
    <scope>NUCLEOTIDE SEQUENCE [LARGE SCALE GENOMIC DNA]</scope>
    <source>
        <strain evidence="10 11">BT258</strain>
    </source>
</reference>
<comment type="subcellular location">
    <subcellularLocation>
        <location evidence="2">Membrane</location>
    </subcellularLocation>
</comment>
<dbReference type="Gene3D" id="3.30.565.10">
    <property type="entry name" value="Histidine kinase-like ATPase, C-terminal domain"/>
    <property type="match status" value="1"/>
</dbReference>
<keyword evidence="11" id="KW-1185">Reference proteome</keyword>
<dbReference type="Pfam" id="PF00672">
    <property type="entry name" value="HAMP"/>
    <property type="match status" value="1"/>
</dbReference>
<dbReference type="InterPro" id="IPR003660">
    <property type="entry name" value="HAMP_dom"/>
</dbReference>
<dbReference type="EC" id="2.7.13.3" evidence="3"/>
<dbReference type="Pfam" id="PF02518">
    <property type="entry name" value="HATPase_c"/>
    <property type="match status" value="1"/>
</dbReference>
<dbReference type="PRINTS" id="PR00344">
    <property type="entry name" value="BCTRLSENSOR"/>
</dbReference>
<dbReference type="SMART" id="SM00388">
    <property type="entry name" value="HisKA"/>
    <property type="match status" value="1"/>
</dbReference>
<evidence type="ECO:0000256" key="7">
    <source>
        <dbReference type="SAM" id="Phobius"/>
    </source>
</evidence>
<evidence type="ECO:0000313" key="11">
    <source>
        <dbReference type="Proteomes" id="UP000644147"/>
    </source>
</evidence>
<proteinExistence type="predicted"/>
<dbReference type="InterPro" id="IPR004358">
    <property type="entry name" value="Sig_transdc_His_kin-like_C"/>
</dbReference>
<feature type="domain" description="HAMP" evidence="9">
    <location>
        <begin position="213"/>
        <end position="265"/>
    </location>
</feature>
<organism evidence="10 11">
    <name type="scientific">Adhaeribacter terrigena</name>
    <dbReference type="NCBI Taxonomy" id="2793070"/>
    <lineage>
        <taxon>Bacteria</taxon>
        <taxon>Pseudomonadati</taxon>
        <taxon>Bacteroidota</taxon>
        <taxon>Cytophagia</taxon>
        <taxon>Cytophagales</taxon>
        <taxon>Hymenobacteraceae</taxon>
        <taxon>Adhaeribacter</taxon>
    </lineage>
</organism>
<evidence type="ECO:0000259" key="8">
    <source>
        <dbReference type="PROSITE" id="PS50109"/>
    </source>
</evidence>
<dbReference type="Gene3D" id="6.10.340.10">
    <property type="match status" value="1"/>
</dbReference>
<evidence type="ECO:0000256" key="3">
    <source>
        <dbReference type="ARBA" id="ARBA00012438"/>
    </source>
</evidence>
<dbReference type="CDD" id="cd06225">
    <property type="entry name" value="HAMP"/>
    <property type="match status" value="1"/>
</dbReference>
<evidence type="ECO:0000256" key="5">
    <source>
        <dbReference type="ARBA" id="ARBA00022679"/>
    </source>
</evidence>
<dbReference type="Pfam" id="PF00512">
    <property type="entry name" value="HisKA"/>
    <property type="match status" value="1"/>
</dbReference>
<dbReference type="SUPFAM" id="SSF47384">
    <property type="entry name" value="Homodimeric domain of signal transducing histidine kinase"/>
    <property type="match status" value="1"/>
</dbReference>
<name>A0ABS1C0W3_9BACT</name>
<dbReference type="InterPro" id="IPR036890">
    <property type="entry name" value="HATPase_C_sf"/>
</dbReference>
<dbReference type="SUPFAM" id="SSF55874">
    <property type="entry name" value="ATPase domain of HSP90 chaperone/DNA topoisomerase II/histidine kinase"/>
    <property type="match status" value="1"/>
</dbReference>
<dbReference type="SUPFAM" id="SSF158472">
    <property type="entry name" value="HAMP domain-like"/>
    <property type="match status" value="1"/>
</dbReference>
<keyword evidence="6" id="KW-0418">Kinase</keyword>
<feature type="transmembrane region" description="Helical" evidence="7">
    <location>
        <begin position="191"/>
        <end position="212"/>
    </location>
</feature>
<dbReference type="EMBL" id="JAEHFX010000003">
    <property type="protein sequence ID" value="MBK0402974.1"/>
    <property type="molecule type" value="Genomic_DNA"/>
</dbReference>
<keyword evidence="7" id="KW-0812">Transmembrane</keyword>
<dbReference type="PANTHER" id="PTHR42878">
    <property type="entry name" value="TWO-COMPONENT HISTIDINE KINASE"/>
    <property type="match status" value="1"/>
</dbReference>
<protein>
    <recommendedName>
        <fullName evidence="3">histidine kinase</fullName>
        <ecNumber evidence="3">2.7.13.3</ecNumber>
    </recommendedName>
</protein>
<gene>
    <name evidence="10" type="ORF">I5M27_08240</name>
</gene>
<sequence length="488" mass="56302">MKLLTKLYLGIGLILLVFSIVTFSYLYQSAKLDHRMDKVQLSSEVLRQSEKMQKSLVDMETGFRGFLIGEDESFLQPYHKGHDEGNRIYKEIMPLLEDTAEIRLLEEIGRIEEDWRDNFSLVVIDAKRKVIKNPKYEADFELALDTLVKTGYGKMKMDLLRRKFEEFDRHHLENKNEQLKLFHQSLEYTRIISSILTVLAIITGIFIAYLLGKTVRKRLTAMINLADQIAKGNFKGHLTDNKKDEMSLLSRSLNTMVDKLNLYFTNLTKANKELDQFAYVVSHDLKAPLRAINNLAEWISEDITDKDPEIMKKLELMRGRVQRMENLINGILAYSKVGRKDIAPETFEVNTLLGNIIDMLAPPSNYQIILPTQPLTLTTQKIMLVQVLSNLIGNSFKYNNKPDGVTVITWREAGSFYEFMVKDNGPGIPEQFHDRIFGVFQTIEARDTRESTGIGLAIVKKIIEEKGGRIRIESKENEFTSFIFTWPR</sequence>
<dbReference type="InterPro" id="IPR036097">
    <property type="entry name" value="HisK_dim/P_sf"/>
</dbReference>
<evidence type="ECO:0000256" key="4">
    <source>
        <dbReference type="ARBA" id="ARBA00022553"/>
    </source>
</evidence>
<dbReference type="InterPro" id="IPR050351">
    <property type="entry name" value="BphY/WalK/GraS-like"/>
</dbReference>
<dbReference type="RefSeq" id="WP_200505720.1">
    <property type="nucleotide sequence ID" value="NZ_JAEHFX010000003.1"/>
</dbReference>
<dbReference type="PROSITE" id="PS50109">
    <property type="entry name" value="HIS_KIN"/>
    <property type="match status" value="1"/>
</dbReference>
<dbReference type="InterPro" id="IPR003594">
    <property type="entry name" value="HATPase_dom"/>
</dbReference>
<accession>A0ABS1C0W3</accession>
<evidence type="ECO:0000313" key="10">
    <source>
        <dbReference type="EMBL" id="MBK0402974.1"/>
    </source>
</evidence>
<evidence type="ECO:0000259" key="9">
    <source>
        <dbReference type="PROSITE" id="PS50885"/>
    </source>
</evidence>
<dbReference type="PROSITE" id="PS50885">
    <property type="entry name" value="HAMP"/>
    <property type="match status" value="1"/>
</dbReference>
<dbReference type="SMART" id="SM00304">
    <property type="entry name" value="HAMP"/>
    <property type="match status" value="1"/>
</dbReference>
<feature type="transmembrane region" description="Helical" evidence="7">
    <location>
        <begin position="7"/>
        <end position="27"/>
    </location>
</feature>
<dbReference type="CDD" id="cd19410">
    <property type="entry name" value="HK9-like_sensor"/>
    <property type="match status" value="1"/>
</dbReference>
<evidence type="ECO:0000256" key="6">
    <source>
        <dbReference type="ARBA" id="ARBA00022777"/>
    </source>
</evidence>
<dbReference type="Gene3D" id="1.10.287.130">
    <property type="match status" value="1"/>
</dbReference>